<feature type="compositionally biased region" description="Basic and acidic residues" evidence="1">
    <location>
        <begin position="217"/>
        <end position="228"/>
    </location>
</feature>
<feature type="compositionally biased region" description="Polar residues" evidence="1">
    <location>
        <begin position="149"/>
        <end position="164"/>
    </location>
</feature>
<feature type="compositionally biased region" description="Basic and acidic residues" evidence="1">
    <location>
        <begin position="172"/>
        <end position="198"/>
    </location>
</feature>
<evidence type="ECO:0000313" key="3">
    <source>
        <dbReference type="Proteomes" id="UP000000724"/>
    </source>
</evidence>
<dbReference type="eggNOG" id="ENOG502RNXR">
    <property type="taxonomic scope" value="Eukaryota"/>
</dbReference>
<dbReference type="OMA" id="QSQRFME"/>
<dbReference type="VEuPathDB" id="FungiDB:PCH_Pc21g18970"/>
<reference evidence="2 3" key="1">
    <citation type="journal article" date="2008" name="Nat. Biotechnol.">
        <title>Genome sequencing and analysis of the filamentous fungus Penicillium chrysogenum.</title>
        <authorList>
            <person name="van den Berg M.A."/>
            <person name="Albang R."/>
            <person name="Albermann K."/>
            <person name="Badger J.H."/>
            <person name="Daran J.-M."/>
            <person name="Driessen A.J.M."/>
            <person name="Garcia-Estrada C."/>
            <person name="Fedorova N.D."/>
            <person name="Harris D.M."/>
            <person name="Heijne W.H.M."/>
            <person name="Joardar V.S."/>
            <person name="Kiel J.A.K.W."/>
            <person name="Kovalchuk A."/>
            <person name="Martin J.F."/>
            <person name="Nierman W.C."/>
            <person name="Nijland J.G."/>
            <person name="Pronk J.T."/>
            <person name="Roubos J.A."/>
            <person name="van der Klei I.J."/>
            <person name="van Peij N.N.M.E."/>
            <person name="Veenhuis M."/>
            <person name="von Doehren H."/>
            <person name="Wagner C."/>
            <person name="Wortman J.R."/>
            <person name="Bovenberg R.A.L."/>
        </authorList>
    </citation>
    <scope>NUCLEOTIDE SEQUENCE [LARGE SCALE GENOMIC DNA]</scope>
    <source>
        <strain evidence="3">ATCC 28089 / DSM 1075 / NRRL 1951 / Wisconsin 54-1255</strain>
    </source>
</reference>
<name>B6HIN0_PENRW</name>
<dbReference type="RefSeq" id="XP_002568888.1">
    <property type="nucleotide sequence ID" value="XM_002568842.1"/>
</dbReference>
<dbReference type="Proteomes" id="UP000000724">
    <property type="component" value="Contig Pc00c21"/>
</dbReference>
<feature type="region of interest" description="Disordered" evidence="1">
    <location>
        <begin position="1"/>
        <end position="29"/>
    </location>
</feature>
<feature type="compositionally biased region" description="Polar residues" evidence="1">
    <location>
        <begin position="199"/>
        <end position="209"/>
    </location>
</feature>
<sequence>MNPTVEDEVDSSHSPKDTPKGNPNAKDTVPWSEIFSRHEAVLCSHLEMLSMVKEQIAPEVNGFQTVSSMVNKTVLAMNQLKIARKHMMSRNATPSTSSSSSSSNPTQSTDTEANTRKKRRRISRDNDKARPDPTDEKRAPKRYRDSCPQPRTEQDGQFTSTSLGTEDISAEVQRRLKIKEEQRLKKENPKADKRKRESLASNEGESSIASRPRNKRLRLENGHKRDGDPVDNGADSPKKKQRKTP</sequence>
<dbReference type="OrthoDB" id="4509809at2759"/>
<feature type="region of interest" description="Disordered" evidence="1">
    <location>
        <begin position="88"/>
        <end position="245"/>
    </location>
</feature>
<dbReference type="AlphaFoldDB" id="B6HIN0"/>
<evidence type="ECO:0000256" key="1">
    <source>
        <dbReference type="SAM" id="MobiDB-lite"/>
    </source>
</evidence>
<feature type="compositionally biased region" description="Basic and acidic residues" evidence="1">
    <location>
        <begin position="123"/>
        <end position="145"/>
    </location>
</feature>
<keyword evidence="3" id="KW-1185">Reference proteome</keyword>
<proteinExistence type="predicted"/>
<dbReference type="HOGENOM" id="CLU_1098812_0_0_1"/>
<accession>B6HIN0</accession>
<dbReference type="BioCyc" id="PCHR:PC21G18970-MONOMER"/>
<feature type="compositionally biased region" description="Basic and acidic residues" evidence="1">
    <location>
        <begin position="10"/>
        <end position="19"/>
    </location>
</feature>
<dbReference type="GeneID" id="8317224"/>
<feature type="compositionally biased region" description="Low complexity" evidence="1">
    <location>
        <begin position="93"/>
        <end position="111"/>
    </location>
</feature>
<dbReference type="KEGG" id="pcs:N7525_006645"/>
<gene>
    <name evidence="2" type="ORF">Pc21g18970</name>
    <name evidence="2" type="ORF">PCH_Pc21g18970</name>
</gene>
<dbReference type="EMBL" id="AM920436">
    <property type="protein sequence ID" value="CAP96794.1"/>
    <property type="molecule type" value="Genomic_DNA"/>
</dbReference>
<evidence type="ECO:0000313" key="2">
    <source>
        <dbReference type="EMBL" id="CAP96794.1"/>
    </source>
</evidence>
<organism evidence="2 3">
    <name type="scientific">Penicillium rubens (strain ATCC 28089 / DSM 1075 / NRRL 1951 / Wisconsin 54-1255)</name>
    <name type="common">Penicillium chrysogenum</name>
    <dbReference type="NCBI Taxonomy" id="500485"/>
    <lineage>
        <taxon>Eukaryota</taxon>
        <taxon>Fungi</taxon>
        <taxon>Dikarya</taxon>
        <taxon>Ascomycota</taxon>
        <taxon>Pezizomycotina</taxon>
        <taxon>Eurotiomycetes</taxon>
        <taxon>Eurotiomycetidae</taxon>
        <taxon>Eurotiales</taxon>
        <taxon>Aspergillaceae</taxon>
        <taxon>Penicillium</taxon>
        <taxon>Penicillium chrysogenum species complex</taxon>
    </lineage>
</organism>
<protein>
    <submittedName>
        <fullName evidence="2">Pc21g18970 protein</fullName>
    </submittedName>
</protein>